<sequence>MNRLILIAATAVLVSCGNSQSDPVPEKTSVDAAVSGAGPKFGETPSERRTREAAGLGDYWVKTDVATEHSSPDGPVVNRVYYRQKFTVYEKRGGWYRTVEDGFVPRWTRASELTDSQPPERPKYDGPSEYQDSRIAADAIPNPGEYGLTRTDVDILRKGAKLVLQSRPDCLEITTADKSVSKPNTYYVTCRMGGTVQNVFFTRAEALAGNVQ</sequence>
<evidence type="ECO:0000313" key="3">
    <source>
        <dbReference type="EMBL" id="MBB4082817.1"/>
    </source>
</evidence>
<feature type="region of interest" description="Disordered" evidence="1">
    <location>
        <begin position="18"/>
        <end position="47"/>
    </location>
</feature>
<keyword evidence="4" id="KW-1185">Reference proteome</keyword>
<feature type="region of interest" description="Disordered" evidence="1">
    <location>
        <begin position="110"/>
        <end position="129"/>
    </location>
</feature>
<dbReference type="AlphaFoldDB" id="A0A7W6NQ43"/>
<evidence type="ECO:0000256" key="1">
    <source>
        <dbReference type="SAM" id="MobiDB-lite"/>
    </source>
</evidence>
<protein>
    <recommendedName>
        <fullName evidence="5">Lipoprotein</fullName>
    </recommendedName>
</protein>
<dbReference type="EMBL" id="JACIDM010000002">
    <property type="protein sequence ID" value="MBB4082817.1"/>
    <property type="molecule type" value="Genomic_DNA"/>
</dbReference>
<proteinExistence type="predicted"/>
<reference evidence="3 4" key="1">
    <citation type="submission" date="2020-08" db="EMBL/GenBank/DDBJ databases">
        <title>Genomic Encyclopedia of Type Strains, Phase IV (KMG-IV): sequencing the most valuable type-strain genomes for metagenomic binning, comparative biology and taxonomic classification.</title>
        <authorList>
            <person name="Goeker M."/>
        </authorList>
    </citation>
    <scope>NUCLEOTIDE SEQUENCE [LARGE SCALE GENOMIC DNA]</scope>
    <source>
        <strain evidence="3 4">DSM 23960</strain>
    </source>
</reference>
<keyword evidence="2" id="KW-0732">Signal</keyword>
<name>A0A7W6NQ43_9CAUL</name>
<dbReference type="Proteomes" id="UP000529946">
    <property type="component" value="Unassembled WGS sequence"/>
</dbReference>
<dbReference type="RefSeq" id="WP_183203976.1">
    <property type="nucleotide sequence ID" value="NZ_BAAAER010000001.1"/>
</dbReference>
<comment type="caution">
    <text evidence="3">The sequence shown here is derived from an EMBL/GenBank/DDBJ whole genome shotgun (WGS) entry which is preliminary data.</text>
</comment>
<feature type="chain" id="PRO_5031435716" description="Lipoprotein" evidence="2">
    <location>
        <begin position="22"/>
        <end position="212"/>
    </location>
</feature>
<evidence type="ECO:0008006" key="5">
    <source>
        <dbReference type="Google" id="ProtNLM"/>
    </source>
</evidence>
<accession>A0A7W6NQ43</accession>
<dbReference type="PROSITE" id="PS51257">
    <property type="entry name" value="PROKAR_LIPOPROTEIN"/>
    <property type="match status" value="1"/>
</dbReference>
<evidence type="ECO:0000313" key="4">
    <source>
        <dbReference type="Proteomes" id="UP000529946"/>
    </source>
</evidence>
<organism evidence="3 4">
    <name type="scientific">Brevundimonas lenta</name>
    <dbReference type="NCBI Taxonomy" id="424796"/>
    <lineage>
        <taxon>Bacteria</taxon>
        <taxon>Pseudomonadati</taxon>
        <taxon>Pseudomonadota</taxon>
        <taxon>Alphaproteobacteria</taxon>
        <taxon>Caulobacterales</taxon>
        <taxon>Caulobacteraceae</taxon>
        <taxon>Brevundimonas</taxon>
    </lineage>
</organism>
<feature type="signal peptide" evidence="2">
    <location>
        <begin position="1"/>
        <end position="21"/>
    </location>
</feature>
<gene>
    <name evidence="3" type="ORF">GGR12_001683</name>
</gene>
<evidence type="ECO:0000256" key="2">
    <source>
        <dbReference type="SAM" id="SignalP"/>
    </source>
</evidence>